<accession>A0A9P5ZGY2</accession>
<evidence type="ECO:0000313" key="1">
    <source>
        <dbReference type="EMBL" id="KAF9487863.1"/>
    </source>
</evidence>
<name>A0A9P5ZGY2_PLEER</name>
<proteinExistence type="predicted"/>
<sequence length="152" mass="16691">MASKVVVSADEESELAEIAYEKTCLNRQIQGDLSTVTLGVAIAVTSHLNAVGIGRDKTTWLLLALTVKGAGRMLKGQLEEVGGEKDIFLNTHLPLTQPVQEYFHTPLNTVDDKSETSMARVMRQVRRMSEMAGTEMAMDAEFKYRMEKVGGG</sequence>
<reference evidence="1" key="1">
    <citation type="submission" date="2020-11" db="EMBL/GenBank/DDBJ databases">
        <authorList>
            <consortium name="DOE Joint Genome Institute"/>
            <person name="Ahrendt S."/>
            <person name="Riley R."/>
            <person name="Andreopoulos W."/>
            <person name="Labutti K."/>
            <person name="Pangilinan J."/>
            <person name="Ruiz-Duenas F.J."/>
            <person name="Barrasa J.M."/>
            <person name="Sanchez-Garcia M."/>
            <person name="Camarero S."/>
            <person name="Miyauchi S."/>
            <person name="Serrano A."/>
            <person name="Linde D."/>
            <person name="Babiker R."/>
            <person name="Drula E."/>
            <person name="Ayuso-Fernandez I."/>
            <person name="Pacheco R."/>
            <person name="Padilla G."/>
            <person name="Ferreira P."/>
            <person name="Barriuso J."/>
            <person name="Kellner H."/>
            <person name="Castanera R."/>
            <person name="Alfaro M."/>
            <person name="Ramirez L."/>
            <person name="Pisabarro A.G."/>
            <person name="Kuo A."/>
            <person name="Tritt A."/>
            <person name="Lipzen A."/>
            <person name="He G."/>
            <person name="Yan M."/>
            <person name="Ng V."/>
            <person name="Cullen D."/>
            <person name="Martin F."/>
            <person name="Rosso M.-N."/>
            <person name="Henrissat B."/>
            <person name="Hibbett D."/>
            <person name="Martinez A.T."/>
            <person name="Grigoriev I.V."/>
        </authorList>
    </citation>
    <scope>NUCLEOTIDE SEQUENCE</scope>
    <source>
        <strain evidence="1">ATCC 90797</strain>
    </source>
</reference>
<keyword evidence="2" id="KW-1185">Reference proteome</keyword>
<dbReference type="Proteomes" id="UP000807025">
    <property type="component" value="Unassembled WGS sequence"/>
</dbReference>
<dbReference type="EMBL" id="MU154744">
    <property type="protein sequence ID" value="KAF9487863.1"/>
    <property type="molecule type" value="Genomic_DNA"/>
</dbReference>
<dbReference type="AlphaFoldDB" id="A0A9P5ZGY2"/>
<protein>
    <submittedName>
        <fullName evidence="1">Uncharacterized protein</fullName>
    </submittedName>
</protein>
<evidence type="ECO:0000313" key="2">
    <source>
        <dbReference type="Proteomes" id="UP000807025"/>
    </source>
</evidence>
<comment type="caution">
    <text evidence="1">The sequence shown here is derived from an EMBL/GenBank/DDBJ whole genome shotgun (WGS) entry which is preliminary data.</text>
</comment>
<organism evidence="1 2">
    <name type="scientific">Pleurotus eryngii</name>
    <name type="common">Boletus of the steppes</name>
    <dbReference type="NCBI Taxonomy" id="5323"/>
    <lineage>
        <taxon>Eukaryota</taxon>
        <taxon>Fungi</taxon>
        <taxon>Dikarya</taxon>
        <taxon>Basidiomycota</taxon>
        <taxon>Agaricomycotina</taxon>
        <taxon>Agaricomycetes</taxon>
        <taxon>Agaricomycetidae</taxon>
        <taxon>Agaricales</taxon>
        <taxon>Pleurotineae</taxon>
        <taxon>Pleurotaceae</taxon>
        <taxon>Pleurotus</taxon>
    </lineage>
</organism>
<gene>
    <name evidence="1" type="ORF">BDN71DRAFT_1436524</name>
</gene>